<accession>A0A2T6ZIY2</accession>
<keyword evidence="1" id="KW-0812">Transmembrane</keyword>
<gene>
    <name evidence="2" type="ORF">B9Z19DRAFT_1131259</name>
</gene>
<evidence type="ECO:0000313" key="2">
    <source>
        <dbReference type="EMBL" id="PUU75450.1"/>
    </source>
</evidence>
<reference evidence="2 3" key="1">
    <citation type="submission" date="2017-04" db="EMBL/GenBank/DDBJ databases">
        <title>Draft genome sequence of Tuber borchii Vittad., a whitish edible truffle.</title>
        <authorList>
            <consortium name="DOE Joint Genome Institute"/>
            <person name="Murat C."/>
            <person name="Kuo A."/>
            <person name="Barry K.W."/>
            <person name="Clum A."/>
            <person name="Dockter R.B."/>
            <person name="Fauchery L."/>
            <person name="Iotti M."/>
            <person name="Kohler A."/>
            <person name="Labutti K."/>
            <person name="Lindquist E.A."/>
            <person name="Lipzen A."/>
            <person name="Ohm R.A."/>
            <person name="Wang M."/>
            <person name="Grigoriev I.V."/>
            <person name="Zambonelli A."/>
            <person name="Martin F.M."/>
        </authorList>
    </citation>
    <scope>NUCLEOTIDE SEQUENCE [LARGE SCALE GENOMIC DNA]</scope>
    <source>
        <strain evidence="2 3">Tbo3840</strain>
    </source>
</reference>
<keyword evidence="3" id="KW-1185">Reference proteome</keyword>
<dbReference type="Proteomes" id="UP000244722">
    <property type="component" value="Unassembled WGS sequence"/>
</dbReference>
<dbReference type="AlphaFoldDB" id="A0A2T6ZIY2"/>
<evidence type="ECO:0000313" key="3">
    <source>
        <dbReference type="Proteomes" id="UP000244722"/>
    </source>
</evidence>
<name>A0A2T6ZIY2_TUBBO</name>
<organism evidence="2 3">
    <name type="scientific">Tuber borchii</name>
    <name type="common">White truffle</name>
    <dbReference type="NCBI Taxonomy" id="42251"/>
    <lineage>
        <taxon>Eukaryota</taxon>
        <taxon>Fungi</taxon>
        <taxon>Dikarya</taxon>
        <taxon>Ascomycota</taxon>
        <taxon>Pezizomycotina</taxon>
        <taxon>Pezizomycetes</taxon>
        <taxon>Pezizales</taxon>
        <taxon>Tuberaceae</taxon>
        <taxon>Tuber</taxon>
    </lineage>
</organism>
<protein>
    <submittedName>
        <fullName evidence="2">Uncharacterized protein</fullName>
    </submittedName>
</protein>
<sequence>MPRGTLHHSPQPQVHHLRRGIATALRYNTENGSRLCISGLLGSARTTSAFGSPVDNRQNSTRDYFGHLSNDSLVLRAHLAHRNAGQNVMGGKLITDLVALGSKGVAVKVNNHTVSNKREYHFNRVDPYPTAPSTWTDILLPIFVIASTVFMVCILLPFAFCLGILARFIQIVESNKQQEDSKRSR</sequence>
<keyword evidence="1" id="KW-1133">Transmembrane helix</keyword>
<feature type="transmembrane region" description="Helical" evidence="1">
    <location>
        <begin position="138"/>
        <end position="166"/>
    </location>
</feature>
<comment type="caution">
    <text evidence="2">The sequence shown here is derived from an EMBL/GenBank/DDBJ whole genome shotgun (WGS) entry which is preliminary data.</text>
</comment>
<proteinExistence type="predicted"/>
<keyword evidence="1" id="KW-0472">Membrane</keyword>
<evidence type="ECO:0000256" key="1">
    <source>
        <dbReference type="SAM" id="Phobius"/>
    </source>
</evidence>
<dbReference type="EMBL" id="NESQ01000230">
    <property type="protein sequence ID" value="PUU75450.1"/>
    <property type="molecule type" value="Genomic_DNA"/>
</dbReference>